<proteinExistence type="predicted"/>
<protein>
    <recommendedName>
        <fullName evidence="3">Ig-like domain-containing protein</fullName>
    </recommendedName>
</protein>
<gene>
    <name evidence="1" type="ORF">MANAM107_18360</name>
</gene>
<evidence type="ECO:0008006" key="3">
    <source>
        <dbReference type="Google" id="ProtNLM"/>
    </source>
</evidence>
<evidence type="ECO:0000313" key="2">
    <source>
        <dbReference type="Proteomes" id="UP000824496"/>
    </source>
</evidence>
<sequence>MSALFHRSRLGVITVVITAVLAALHPVAAYGTTGGGSATADTQGSTISVSVSVTYDSSSGGAVTAAASSSSTTAHVAPICKYIPLATGKGFAEPETRRWWGMYDGDPTYGSMSDIIRDATAQDWKSHADDEQGMWYIISCSLAAAGSPEALEEAQASFYGANPTVLWVDGGSPPPARFYISPEQLARSAWDAVTIPDPSISHNPSLGTSGATLVGYETWVWAEGTPISITAVATAGDTNATVTATSSGLTLSAPDAQASCSGFGIRWTAGTQTNDCSIVFTRSSALHGGTTPLTVSATYAASWDSNTGASGSLGHITTSSTTPIPVAEAQTLNASGDH</sequence>
<dbReference type="EMBL" id="AP025017">
    <property type="protein sequence ID" value="BDA65002.1"/>
    <property type="molecule type" value="Genomic_DNA"/>
</dbReference>
<keyword evidence="2" id="KW-1185">Reference proteome</keyword>
<dbReference type="Proteomes" id="UP000824496">
    <property type="component" value="Chromosome"/>
</dbReference>
<dbReference type="RefSeq" id="WP_223907631.1">
    <property type="nucleotide sequence ID" value="NZ_AP025017.1"/>
</dbReference>
<evidence type="ECO:0000313" key="1">
    <source>
        <dbReference type="EMBL" id="BDA65002.1"/>
    </source>
</evidence>
<reference evidence="1 2" key="1">
    <citation type="submission" date="2021-08" db="EMBL/GenBank/DDBJ databases">
        <title>Whole genome sequence of novel Actinomyces species strain MAS-1.</title>
        <authorList>
            <person name="Saito M."/>
            <person name="Kuwahara N."/>
            <person name="Takizawa T."/>
            <person name="Gotouda H."/>
            <person name="Ochiai T."/>
        </authorList>
    </citation>
    <scope>NUCLEOTIDE SEQUENCE [LARGE SCALE GENOMIC DNA]</scope>
    <source>
        <strain evidence="1 2">MAS-1</strain>
    </source>
</reference>
<organism evidence="1 2">
    <name type="scientific">Actinomyces capricornis</name>
    <dbReference type="NCBI Taxonomy" id="2755559"/>
    <lineage>
        <taxon>Bacteria</taxon>
        <taxon>Bacillati</taxon>
        <taxon>Actinomycetota</taxon>
        <taxon>Actinomycetes</taxon>
        <taxon>Actinomycetales</taxon>
        <taxon>Actinomycetaceae</taxon>
        <taxon>Actinomyces</taxon>
    </lineage>
</organism>
<accession>A0ABM7UCQ9</accession>
<name>A0ABM7UCQ9_9ACTO</name>